<name>A0A7D6BLX3_FERL1</name>
<dbReference type="PROSITE" id="PS50005">
    <property type="entry name" value="TPR"/>
    <property type="match status" value="1"/>
</dbReference>
<reference evidence="5" key="1">
    <citation type="submission" date="2020-07" db="EMBL/GenBank/DDBJ databases">
        <title>Metabolic diversity and evolutionary history of the archaeal phylum ###Micrarchaeota### uncovered from a freshwater lake metagenome.</title>
        <authorList>
            <person name="Kadnikov V.V."/>
            <person name="Savvichev A.S."/>
            <person name="Mardanov A.V."/>
            <person name="Beletsky A.V."/>
            <person name="Chupakov A.V."/>
            <person name="Kokryatskaya N.M."/>
            <person name="Pimenov N.V."/>
            <person name="Ravin N.V."/>
        </authorList>
    </citation>
    <scope>NUCLEOTIDE SEQUENCE [LARGE SCALE GENOMIC DNA]</scope>
</reference>
<dbReference type="KEGG" id="flt:Sv326_0623"/>
<dbReference type="GO" id="GO:0006620">
    <property type="term" value="P:post-translational protein targeting to endoplasmic reticulum membrane"/>
    <property type="evidence" value="ECO:0007669"/>
    <property type="project" value="TreeGrafter"/>
</dbReference>
<evidence type="ECO:0000256" key="3">
    <source>
        <dbReference type="PROSITE-ProRule" id="PRU00339"/>
    </source>
</evidence>
<dbReference type="AlphaFoldDB" id="A0A7D6BLX3"/>
<dbReference type="GO" id="GO:0060090">
    <property type="term" value="F:molecular adaptor activity"/>
    <property type="evidence" value="ECO:0007669"/>
    <property type="project" value="TreeGrafter"/>
</dbReference>
<dbReference type="SMART" id="SM00028">
    <property type="entry name" value="TPR"/>
    <property type="match status" value="2"/>
</dbReference>
<organism evidence="4 5">
    <name type="scientific">Fermentimicrarchaeum limneticum</name>
    <dbReference type="NCBI Taxonomy" id="2795018"/>
    <lineage>
        <taxon>Archaea</taxon>
        <taxon>Candidatus Micrarchaeota</taxon>
        <taxon>Candidatus Fermentimicrarchaeales</taxon>
        <taxon>Candidatus Fermentimicrarchaeaceae</taxon>
        <taxon>Candidatus Fermentimicrarchaeum</taxon>
    </lineage>
</organism>
<protein>
    <submittedName>
        <fullName evidence="4">Uncharacterized protein</fullName>
    </submittedName>
</protein>
<evidence type="ECO:0000313" key="5">
    <source>
        <dbReference type="Proteomes" id="UP000510821"/>
    </source>
</evidence>
<accession>A0A7D6BLX3</accession>
<dbReference type="InterPro" id="IPR011990">
    <property type="entry name" value="TPR-like_helical_dom_sf"/>
</dbReference>
<dbReference type="GO" id="GO:0016020">
    <property type="term" value="C:membrane"/>
    <property type="evidence" value="ECO:0007669"/>
    <property type="project" value="TreeGrafter"/>
</dbReference>
<evidence type="ECO:0000313" key="4">
    <source>
        <dbReference type="EMBL" id="QLJ52798.1"/>
    </source>
</evidence>
<feature type="repeat" description="TPR" evidence="3">
    <location>
        <begin position="214"/>
        <end position="247"/>
    </location>
</feature>
<dbReference type="InterPro" id="IPR047150">
    <property type="entry name" value="SGT"/>
</dbReference>
<dbReference type="GO" id="GO:0072380">
    <property type="term" value="C:TRC complex"/>
    <property type="evidence" value="ECO:0007669"/>
    <property type="project" value="TreeGrafter"/>
</dbReference>
<dbReference type="Proteomes" id="UP000510821">
    <property type="component" value="Chromosome"/>
</dbReference>
<dbReference type="SUPFAM" id="SSF48452">
    <property type="entry name" value="TPR-like"/>
    <property type="match status" value="1"/>
</dbReference>
<dbReference type="InterPro" id="IPR019734">
    <property type="entry name" value="TPR_rpt"/>
</dbReference>
<sequence>MSNEIALKEKKERLWADFALDTLGRKEPSGAERRKAEAYCGARRLAIELEFEPTGKRESYVKKYLELVDSFAGILKGEGGMAGCDFGTGKNIFGLIPMEEKKKLQEDLISAIWGVLYGNLNVTYGGSRSGFLRDSLDTGSWDCDNSSTLVFDVAREVGVPVEMVIVPGHALVKTNDFFFETTSKGNPVYYPADRLYTRYPVIYAITSELEVVDAVAYSNRGTAYFNEAGYDMAIKDFDRAIGLLPKYADAYKNRSLAYFFRGEYEKARQDEEKAKEILRLMKE</sequence>
<keyword evidence="1" id="KW-0677">Repeat</keyword>
<evidence type="ECO:0000256" key="2">
    <source>
        <dbReference type="ARBA" id="ARBA00022803"/>
    </source>
</evidence>
<gene>
    <name evidence="4" type="ORF">Sv326_0623</name>
</gene>
<dbReference type="PANTHER" id="PTHR45831:SF2">
    <property type="entry name" value="LD24721P"/>
    <property type="match status" value="1"/>
</dbReference>
<proteinExistence type="predicted"/>
<dbReference type="EMBL" id="CP058998">
    <property type="protein sequence ID" value="QLJ52798.1"/>
    <property type="molecule type" value="Genomic_DNA"/>
</dbReference>
<keyword evidence="2 3" id="KW-0802">TPR repeat</keyword>
<dbReference type="Gene3D" id="1.25.40.10">
    <property type="entry name" value="Tetratricopeptide repeat domain"/>
    <property type="match status" value="1"/>
</dbReference>
<evidence type="ECO:0000256" key="1">
    <source>
        <dbReference type="ARBA" id="ARBA00022737"/>
    </source>
</evidence>
<dbReference type="PANTHER" id="PTHR45831">
    <property type="entry name" value="LD24721P"/>
    <property type="match status" value="1"/>
</dbReference>